<dbReference type="AlphaFoldDB" id="A0A1F5FGL4"/>
<dbReference type="Pfam" id="PF04055">
    <property type="entry name" value="Radical_SAM"/>
    <property type="match status" value="1"/>
</dbReference>
<evidence type="ECO:0000313" key="7">
    <source>
        <dbReference type="Proteomes" id="UP000176682"/>
    </source>
</evidence>
<protein>
    <recommendedName>
        <fullName evidence="5">Radical SAM core domain-containing protein</fullName>
    </recommendedName>
</protein>
<dbReference type="InterPro" id="IPR058240">
    <property type="entry name" value="rSAM_sf"/>
</dbReference>
<evidence type="ECO:0000259" key="5">
    <source>
        <dbReference type="Pfam" id="PF04055"/>
    </source>
</evidence>
<organism evidence="6 7">
    <name type="scientific">Candidatus Collierbacteria bacterium RIFOXYB1_FULL_49_13</name>
    <dbReference type="NCBI Taxonomy" id="1817728"/>
    <lineage>
        <taxon>Bacteria</taxon>
        <taxon>Candidatus Collieribacteriota</taxon>
    </lineage>
</organism>
<keyword evidence="2" id="KW-0479">Metal-binding</keyword>
<gene>
    <name evidence="6" type="ORF">A2368_01370</name>
</gene>
<accession>A0A1F5FGL4</accession>
<dbReference type="InterPro" id="IPR013785">
    <property type="entry name" value="Aldolase_TIM"/>
</dbReference>
<keyword evidence="3" id="KW-0408">Iron</keyword>
<evidence type="ECO:0000256" key="2">
    <source>
        <dbReference type="ARBA" id="ARBA00022723"/>
    </source>
</evidence>
<dbReference type="PANTHER" id="PTHR43273:SF8">
    <property type="entry name" value="RADICAL SAM DOMAIN PROTEIN"/>
    <property type="match status" value="1"/>
</dbReference>
<feature type="domain" description="Radical SAM core" evidence="5">
    <location>
        <begin position="3"/>
        <end position="126"/>
    </location>
</feature>
<dbReference type="Gene3D" id="3.20.20.70">
    <property type="entry name" value="Aldolase class I"/>
    <property type="match status" value="1"/>
</dbReference>
<dbReference type="EMBL" id="MFAM01000038">
    <property type="protein sequence ID" value="OGD78723.1"/>
    <property type="molecule type" value="Genomic_DNA"/>
</dbReference>
<dbReference type="SUPFAM" id="SSF102114">
    <property type="entry name" value="Radical SAM enzymes"/>
    <property type="match status" value="1"/>
</dbReference>
<dbReference type="InterPro" id="IPR023867">
    <property type="entry name" value="Sulphatase_maturase_rSAM"/>
</dbReference>
<dbReference type="GO" id="GO:0051536">
    <property type="term" value="F:iron-sulfur cluster binding"/>
    <property type="evidence" value="ECO:0007669"/>
    <property type="project" value="UniProtKB-KW"/>
</dbReference>
<dbReference type="GO" id="GO:0046872">
    <property type="term" value="F:metal ion binding"/>
    <property type="evidence" value="ECO:0007669"/>
    <property type="project" value="UniProtKB-KW"/>
</dbReference>
<dbReference type="CDD" id="cd01335">
    <property type="entry name" value="Radical_SAM"/>
    <property type="match status" value="1"/>
</dbReference>
<evidence type="ECO:0000256" key="4">
    <source>
        <dbReference type="ARBA" id="ARBA00023014"/>
    </source>
</evidence>
<name>A0A1F5FGL4_9BACT</name>
<evidence type="ECO:0000256" key="1">
    <source>
        <dbReference type="ARBA" id="ARBA00022691"/>
    </source>
</evidence>
<reference evidence="6 7" key="1">
    <citation type="journal article" date="2016" name="Nat. Commun.">
        <title>Thousands of microbial genomes shed light on interconnected biogeochemical processes in an aquifer system.</title>
        <authorList>
            <person name="Anantharaman K."/>
            <person name="Brown C.T."/>
            <person name="Hug L.A."/>
            <person name="Sharon I."/>
            <person name="Castelle C.J."/>
            <person name="Probst A.J."/>
            <person name="Thomas B.C."/>
            <person name="Singh A."/>
            <person name="Wilkins M.J."/>
            <person name="Karaoz U."/>
            <person name="Brodie E.L."/>
            <person name="Williams K.H."/>
            <person name="Hubbard S.S."/>
            <person name="Banfield J.F."/>
        </authorList>
    </citation>
    <scope>NUCLEOTIDE SEQUENCE [LARGE SCALE GENOMIC DNA]</scope>
</reference>
<dbReference type="InterPro" id="IPR007197">
    <property type="entry name" value="rSAM"/>
</dbReference>
<comment type="caution">
    <text evidence="6">The sequence shown here is derived from an EMBL/GenBank/DDBJ whole genome shotgun (WGS) entry which is preliminary data.</text>
</comment>
<evidence type="ECO:0000313" key="6">
    <source>
        <dbReference type="EMBL" id="OGD78723.1"/>
    </source>
</evidence>
<dbReference type="GO" id="GO:0016491">
    <property type="term" value="F:oxidoreductase activity"/>
    <property type="evidence" value="ECO:0007669"/>
    <property type="project" value="InterPro"/>
</dbReference>
<keyword evidence="4" id="KW-0411">Iron-sulfur</keyword>
<dbReference type="Proteomes" id="UP000176682">
    <property type="component" value="Unassembled WGS sequence"/>
</dbReference>
<dbReference type="PANTHER" id="PTHR43273">
    <property type="entry name" value="ANAEROBIC SULFATASE-MATURATING ENZYME HOMOLOG ASLB-RELATED"/>
    <property type="match status" value="1"/>
</dbReference>
<evidence type="ECO:0000256" key="3">
    <source>
        <dbReference type="ARBA" id="ARBA00023004"/>
    </source>
</evidence>
<proteinExistence type="predicted"/>
<keyword evidence="1" id="KW-0949">S-adenosyl-L-methionine</keyword>
<sequence length="314" mass="33717">MIDTIVRDADTLAVKEIHFKFAGGEPTLALPQIIFLLDQAKARLSPLGLRVSASIITNGILITPKLVAAIKKYSLSVMVSLDGIGEYNDARHYADGRSSYDDVVVGIDRLIESGIKPTVLTVLSNINVLGFEVLVDFVLSRDLGISLSLSRECTPEDGLAIDMDLFSRVFVPKLYELSRRDPEKLPRVSFNGIVFEGRRSRICGAGGNYLAMGPTGSLSSCQMTISNPLHPSVAGCSLRGVCAKHTPTTIPNACGDCVWRHVCCGGCQVLAEKAGTLGQPSVVCPLMKEIIPIALALEGRKIQSMSASASRKEE</sequence>